<sequence length="92" mass="10712">MQLTLKMQGGKVYPTLEQFWEYPNSNDMPVMCVCRIRIVLLPTKIRRAIERLTCLATYLGNSELWRLVNFSPTSVEARAVRSSRQFRVCCII</sequence>
<organism evidence="1 2">
    <name type="scientific">Caerostris darwini</name>
    <dbReference type="NCBI Taxonomy" id="1538125"/>
    <lineage>
        <taxon>Eukaryota</taxon>
        <taxon>Metazoa</taxon>
        <taxon>Ecdysozoa</taxon>
        <taxon>Arthropoda</taxon>
        <taxon>Chelicerata</taxon>
        <taxon>Arachnida</taxon>
        <taxon>Araneae</taxon>
        <taxon>Araneomorphae</taxon>
        <taxon>Entelegynae</taxon>
        <taxon>Araneoidea</taxon>
        <taxon>Araneidae</taxon>
        <taxon>Caerostris</taxon>
    </lineage>
</organism>
<protein>
    <submittedName>
        <fullName evidence="1">Uncharacterized protein</fullName>
    </submittedName>
</protein>
<comment type="caution">
    <text evidence="1">The sequence shown here is derived from an EMBL/GenBank/DDBJ whole genome shotgun (WGS) entry which is preliminary data.</text>
</comment>
<proteinExistence type="predicted"/>
<reference evidence="1 2" key="1">
    <citation type="submission" date="2021-06" db="EMBL/GenBank/DDBJ databases">
        <title>Caerostris darwini draft genome.</title>
        <authorList>
            <person name="Kono N."/>
            <person name="Arakawa K."/>
        </authorList>
    </citation>
    <scope>NUCLEOTIDE SEQUENCE [LARGE SCALE GENOMIC DNA]</scope>
</reference>
<dbReference type="Proteomes" id="UP001054837">
    <property type="component" value="Unassembled WGS sequence"/>
</dbReference>
<evidence type="ECO:0000313" key="1">
    <source>
        <dbReference type="EMBL" id="GIX95359.1"/>
    </source>
</evidence>
<evidence type="ECO:0000313" key="2">
    <source>
        <dbReference type="Proteomes" id="UP001054837"/>
    </source>
</evidence>
<keyword evidence="2" id="KW-1185">Reference proteome</keyword>
<accession>A0AAV4PFD9</accession>
<dbReference type="AlphaFoldDB" id="A0AAV4PFD9"/>
<dbReference type="EMBL" id="BPLQ01002721">
    <property type="protein sequence ID" value="GIX95359.1"/>
    <property type="molecule type" value="Genomic_DNA"/>
</dbReference>
<gene>
    <name evidence="1" type="ORF">CDAR_499221</name>
</gene>
<name>A0AAV4PFD9_9ARAC</name>